<sequence>MVVADNPKNQALKRVSSATNRNAVLAAGGVILAVYFVSQQRSKNRIPAEDINDNILRPGSGTVQQVGTNRYQQQHRAPPPSKKTTLEKP</sequence>
<keyword evidence="2" id="KW-1133">Transmembrane helix</keyword>
<protein>
    <submittedName>
        <fullName evidence="3">Uncharacterized protein</fullName>
    </submittedName>
</protein>
<feature type="region of interest" description="Disordered" evidence="1">
    <location>
        <begin position="48"/>
        <end position="89"/>
    </location>
</feature>
<proteinExistence type="predicted"/>
<dbReference type="OrthoDB" id="10455983at2759"/>
<keyword evidence="4" id="KW-1185">Reference proteome</keyword>
<dbReference type="Proteomes" id="UP000053237">
    <property type="component" value="Unassembled WGS sequence"/>
</dbReference>
<dbReference type="EMBL" id="CAIX01000222">
    <property type="protein sequence ID" value="CCI48407.1"/>
    <property type="molecule type" value="Genomic_DNA"/>
</dbReference>
<evidence type="ECO:0000313" key="3">
    <source>
        <dbReference type="EMBL" id="CCI48407.1"/>
    </source>
</evidence>
<keyword evidence="2" id="KW-0472">Membrane</keyword>
<evidence type="ECO:0000256" key="1">
    <source>
        <dbReference type="SAM" id="MobiDB-lite"/>
    </source>
</evidence>
<accession>A0A024GPI0</accession>
<feature type="compositionally biased region" description="Polar residues" evidence="1">
    <location>
        <begin position="61"/>
        <end position="75"/>
    </location>
</feature>
<feature type="transmembrane region" description="Helical" evidence="2">
    <location>
        <begin position="20"/>
        <end position="37"/>
    </location>
</feature>
<dbReference type="AlphaFoldDB" id="A0A024GPI0"/>
<gene>
    <name evidence="3" type="ORF">BN9_094910</name>
</gene>
<keyword evidence="2" id="KW-0812">Transmembrane</keyword>
<organism evidence="3 4">
    <name type="scientific">Albugo candida</name>
    <dbReference type="NCBI Taxonomy" id="65357"/>
    <lineage>
        <taxon>Eukaryota</taxon>
        <taxon>Sar</taxon>
        <taxon>Stramenopiles</taxon>
        <taxon>Oomycota</taxon>
        <taxon>Peronosporomycetes</taxon>
        <taxon>Albuginales</taxon>
        <taxon>Albuginaceae</taxon>
        <taxon>Albugo</taxon>
    </lineage>
</organism>
<comment type="caution">
    <text evidence="3">The sequence shown here is derived from an EMBL/GenBank/DDBJ whole genome shotgun (WGS) entry which is preliminary data.</text>
</comment>
<reference evidence="3 4" key="1">
    <citation type="submission" date="2012-05" db="EMBL/GenBank/DDBJ databases">
        <title>Recombination and specialization in a pathogen metapopulation.</title>
        <authorList>
            <person name="Gardiner A."/>
            <person name="Kemen E."/>
            <person name="Schultz-Larsen T."/>
            <person name="MacLean D."/>
            <person name="Van Oosterhout C."/>
            <person name="Jones J.D.G."/>
        </authorList>
    </citation>
    <scope>NUCLEOTIDE SEQUENCE [LARGE SCALE GENOMIC DNA]</scope>
    <source>
        <strain evidence="3 4">Ac Nc2</strain>
    </source>
</reference>
<evidence type="ECO:0000256" key="2">
    <source>
        <dbReference type="SAM" id="Phobius"/>
    </source>
</evidence>
<name>A0A024GPI0_9STRA</name>
<evidence type="ECO:0000313" key="4">
    <source>
        <dbReference type="Proteomes" id="UP000053237"/>
    </source>
</evidence>
<dbReference type="InParanoid" id="A0A024GPI0"/>